<evidence type="ECO:0000256" key="5">
    <source>
        <dbReference type="ARBA" id="ARBA00022741"/>
    </source>
</evidence>
<dbReference type="CDD" id="cd00130">
    <property type="entry name" value="PAS"/>
    <property type="match status" value="2"/>
</dbReference>
<dbReference type="SUPFAM" id="SSF55785">
    <property type="entry name" value="PYP-like sensor domain (PAS domain)"/>
    <property type="match status" value="3"/>
</dbReference>
<evidence type="ECO:0000259" key="11">
    <source>
        <dbReference type="PROSITE" id="PS50112"/>
    </source>
</evidence>
<dbReference type="SMART" id="SM00388">
    <property type="entry name" value="HisKA"/>
    <property type="match status" value="1"/>
</dbReference>
<dbReference type="Gene3D" id="1.10.287.130">
    <property type="match status" value="1"/>
</dbReference>
<dbReference type="NCBIfam" id="TIGR00229">
    <property type="entry name" value="sensory_box"/>
    <property type="match status" value="3"/>
</dbReference>
<evidence type="ECO:0000256" key="9">
    <source>
        <dbReference type="SAM" id="Phobius"/>
    </source>
</evidence>
<organism evidence="12 13">
    <name type="scientific">Geomonas silvestris</name>
    <dbReference type="NCBI Taxonomy" id="2740184"/>
    <lineage>
        <taxon>Bacteria</taxon>
        <taxon>Pseudomonadati</taxon>
        <taxon>Thermodesulfobacteriota</taxon>
        <taxon>Desulfuromonadia</taxon>
        <taxon>Geobacterales</taxon>
        <taxon>Geobacteraceae</taxon>
        <taxon>Geomonas</taxon>
    </lineage>
</organism>
<feature type="transmembrane region" description="Helical" evidence="9">
    <location>
        <begin position="105"/>
        <end position="124"/>
    </location>
</feature>
<dbReference type="InterPro" id="IPR000014">
    <property type="entry name" value="PAS"/>
</dbReference>
<keyword evidence="13" id="KW-1185">Reference proteome</keyword>
<name>A0A6V8MJM1_9BACT</name>
<feature type="domain" description="Histidine kinase" evidence="10">
    <location>
        <begin position="599"/>
        <end position="837"/>
    </location>
</feature>
<feature type="domain" description="PAS" evidence="11">
    <location>
        <begin position="205"/>
        <end position="241"/>
    </location>
</feature>
<proteinExistence type="predicted"/>
<dbReference type="Gene3D" id="3.30.450.20">
    <property type="entry name" value="PAS domain"/>
    <property type="match status" value="3"/>
</dbReference>
<feature type="transmembrane region" description="Helical" evidence="9">
    <location>
        <begin position="179"/>
        <end position="198"/>
    </location>
</feature>
<evidence type="ECO:0000256" key="6">
    <source>
        <dbReference type="ARBA" id="ARBA00022777"/>
    </source>
</evidence>
<evidence type="ECO:0000256" key="7">
    <source>
        <dbReference type="ARBA" id="ARBA00022840"/>
    </source>
</evidence>
<dbReference type="InterPro" id="IPR003594">
    <property type="entry name" value="HATPase_dom"/>
</dbReference>
<gene>
    <name evidence="12" type="ORF">GMST_24590</name>
</gene>
<protein>
    <recommendedName>
        <fullName evidence="2">histidine kinase</fullName>
        <ecNumber evidence="2">2.7.13.3</ecNumber>
    </recommendedName>
</protein>
<dbReference type="Proteomes" id="UP000556026">
    <property type="component" value="Unassembled WGS sequence"/>
</dbReference>
<dbReference type="InterPro" id="IPR036890">
    <property type="entry name" value="HATPase_C_sf"/>
</dbReference>
<evidence type="ECO:0000256" key="3">
    <source>
        <dbReference type="ARBA" id="ARBA00022553"/>
    </source>
</evidence>
<evidence type="ECO:0000256" key="4">
    <source>
        <dbReference type="ARBA" id="ARBA00022679"/>
    </source>
</evidence>
<dbReference type="InterPro" id="IPR005467">
    <property type="entry name" value="His_kinase_dom"/>
</dbReference>
<reference evidence="13" key="1">
    <citation type="submission" date="2020-06" db="EMBL/GenBank/DDBJ databases">
        <title>Draft genomic sequence of Geomonas sp. Red330.</title>
        <authorList>
            <person name="Itoh H."/>
            <person name="Zhenxing X."/>
            <person name="Ushijima N."/>
            <person name="Masuda Y."/>
            <person name="Shiratori Y."/>
            <person name="Senoo K."/>
        </authorList>
    </citation>
    <scope>NUCLEOTIDE SEQUENCE [LARGE SCALE GENOMIC DNA]</scope>
    <source>
        <strain evidence="13">Red330</strain>
    </source>
</reference>
<feature type="domain" description="PAS" evidence="11">
    <location>
        <begin position="455"/>
        <end position="527"/>
    </location>
</feature>
<comment type="caution">
    <text evidence="12">The sequence shown here is derived from an EMBL/GenBank/DDBJ whole genome shotgun (WGS) entry which is preliminary data.</text>
</comment>
<keyword evidence="9" id="KW-0812">Transmembrane</keyword>
<keyword evidence="8" id="KW-0902">Two-component regulatory system</keyword>
<dbReference type="EMBL" id="BLXX01000007">
    <property type="protein sequence ID" value="GFO60134.1"/>
    <property type="molecule type" value="Genomic_DNA"/>
</dbReference>
<accession>A0A6V8MJM1</accession>
<keyword evidence="3" id="KW-0597">Phosphoprotein</keyword>
<keyword evidence="9" id="KW-1133">Transmembrane helix</keyword>
<dbReference type="PANTHER" id="PTHR43065">
    <property type="entry name" value="SENSOR HISTIDINE KINASE"/>
    <property type="match status" value="1"/>
</dbReference>
<dbReference type="Pfam" id="PF00989">
    <property type="entry name" value="PAS"/>
    <property type="match status" value="1"/>
</dbReference>
<dbReference type="CDD" id="cd00082">
    <property type="entry name" value="HisKA"/>
    <property type="match status" value="1"/>
</dbReference>
<feature type="transmembrane region" description="Helical" evidence="9">
    <location>
        <begin position="35"/>
        <end position="53"/>
    </location>
</feature>
<dbReference type="PROSITE" id="PS50112">
    <property type="entry name" value="PAS"/>
    <property type="match status" value="2"/>
</dbReference>
<dbReference type="GO" id="GO:0005524">
    <property type="term" value="F:ATP binding"/>
    <property type="evidence" value="ECO:0007669"/>
    <property type="project" value="UniProtKB-KW"/>
</dbReference>
<dbReference type="InterPro" id="IPR013767">
    <property type="entry name" value="PAS_fold"/>
</dbReference>
<evidence type="ECO:0000313" key="12">
    <source>
        <dbReference type="EMBL" id="GFO60134.1"/>
    </source>
</evidence>
<dbReference type="GO" id="GO:0000155">
    <property type="term" value="F:phosphorelay sensor kinase activity"/>
    <property type="evidence" value="ECO:0007669"/>
    <property type="project" value="InterPro"/>
</dbReference>
<keyword evidence="5" id="KW-0547">Nucleotide-binding</keyword>
<keyword evidence="7" id="KW-0067">ATP-binding</keyword>
<dbReference type="Pfam" id="PF02518">
    <property type="entry name" value="HATPase_c"/>
    <property type="match status" value="1"/>
</dbReference>
<comment type="catalytic activity">
    <reaction evidence="1">
        <text>ATP + protein L-histidine = ADP + protein N-phospho-L-histidine.</text>
        <dbReference type="EC" id="2.7.13.3"/>
    </reaction>
</comment>
<dbReference type="SUPFAM" id="SSF55874">
    <property type="entry name" value="ATPase domain of HSP90 chaperone/DNA topoisomerase II/histidine kinase"/>
    <property type="match status" value="1"/>
</dbReference>
<evidence type="ECO:0000256" key="8">
    <source>
        <dbReference type="ARBA" id="ARBA00023012"/>
    </source>
</evidence>
<dbReference type="EC" id="2.7.13.3" evidence="2"/>
<dbReference type="PANTHER" id="PTHR43065:SF42">
    <property type="entry name" value="TWO-COMPONENT SENSOR PPRA"/>
    <property type="match status" value="1"/>
</dbReference>
<evidence type="ECO:0000256" key="1">
    <source>
        <dbReference type="ARBA" id="ARBA00000085"/>
    </source>
</evidence>
<dbReference type="InterPro" id="IPR003661">
    <property type="entry name" value="HisK_dim/P_dom"/>
</dbReference>
<evidence type="ECO:0000256" key="2">
    <source>
        <dbReference type="ARBA" id="ARBA00012438"/>
    </source>
</evidence>
<feature type="transmembrane region" description="Helical" evidence="9">
    <location>
        <begin position="136"/>
        <end position="159"/>
    </location>
</feature>
<evidence type="ECO:0000313" key="13">
    <source>
        <dbReference type="Proteomes" id="UP000556026"/>
    </source>
</evidence>
<dbReference type="PRINTS" id="PR00344">
    <property type="entry name" value="BCTRLSENSOR"/>
</dbReference>
<dbReference type="AlphaFoldDB" id="A0A6V8MJM1"/>
<sequence>MGLFILMLLAIFATELAVNELLNTLLGGLETLKTGFIDAGLLIVFCAPPLWAVCRKHFAEEFAARGRSFTIHLALVLIGIFVIELLVTLLLPRVMPTSDHQALDLADACLSTLFSAPPLWWLLFRKSQPRRVPFTDLLVIPLRLYVLLLVLIFLVDLVQELVLSHSFGLPASGARIVDAFLNTVVIAPLLWLFVIRPLQKVAQSDRVRASAIHDQVNDAIVSLDARGRILSFNPAAERIFGCGAAALTGTPAAALFTEGAAGLATLLEAAQAQERAPVYREISGRRCNGTPITLEVSISAIKTAGGGYLLIMRDISDRKKAEQVLLESLSLQRATLESTADGILAVDLSYRVRTCNDNFLKLWQLPRELVTAGDRETLLARIFAQLKEPGDFQAQLEELYSRPEQSASRDIRLKDGRVFECSSLPQILDQHVVGRVWSFRDVSEKKKAEEALRKSEELFRQVFDQTEDAIVFFACGSCDILDLNNKAERVFGYDKEELAAQGLEAICRPEDFPMFCGTIIGTSIERSSLLDNAVCRRKDGSEIIVTMRGKILTLMGSQVVYCTFRDVTERIRMEREARNIQSKLIQANKMTSLGLLVSGVAHEINNPNNFIMANARVLSRAWQDALKFLREYQRENGEFLLGGIPFSELDAHSGELFEGIIDGTLRIDAIINNLKGFARQERTVQEVEVDLNKVATSAVTLLHHELVKFTSNFHVDLAQKLPRVKGNVQQLGQVIINLLTNACHALPEKGRGIWLATGYDEARGEVIITVRDEGCGITRDDGSRIMEPFFTTKLDSGGTGLGLSICCSIVKDHSGRLEYDSEPGRGTTFTVRLPAQP</sequence>
<keyword evidence="9" id="KW-0472">Membrane</keyword>
<feature type="transmembrane region" description="Helical" evidence="9">
    <location>
        <begin position="73"/>
        <end position="93"/>
    </location>
</feature>
<dbReference type="SMART" id="SM00387">
    <property type="entry name" value="HATPase_c"/>
    <property type="match status" value="1"/>
</dbReference>
<dbReference type="PROSITE" id="PS50109">
    <property type="entry name" value="HIS_KIN"/>
    <property type="match status" value="1"/>
</dbReference>
<dbReference type="SMART" id="SM00091">
    <property type="entry name" value="PAS"/>
    <property type="match status" value="3"/>
</dbReference>
<evidence type="ECO:0000259" key="10">
    <source>
        <dbReference type="PROSITE" id="PS50109"/>
    </source>
</evidence>
<dbReference type="Pfam" id="PF13426">
    <property type="entry name" value="PAS_9"/>
    <property type="match status" value="1"/>
</dbReference>
<dbReference type="Pfam" id="PF12860">
    <property type="entry name" value="PAS_7"/>
    <property type="match status" value="1"/>
</dbReference>
<dbReference type="Gene3D" id="3.30.565.10">
    <property type="entry name" value="Histidine kinase-like ATPase, C-terminal domain"/>
    <property type="match status" value="1"/>
</dbReference>
<keyword evidence="4" id="KW-0808">Transferase</keyword>
<dbReference type="GO" id="GO:0006355">
    <property type="term" value="P:regulation of DNA-templated transcription"/>
    <property type="evidence" value="ECO:0007669"/>
    <property type="project" value="InterPro"/>
</dbReference>
<dbReference type="InterPro" id="IPR004358">
    <property type="entry name" value="Sig_transdc_His_kin-like_C"/>
</dbReference>
<keyword evidence="6" id="KW-0418">Kinase</keyword>
<dbReference type="InterPro" id="IPR035965">
    <property type="entry name" value="PAS-like_dom_sf"/>
</dbReference>